<accession>A0A8B7CTJ1</accession>
<dbReference type="GO" id="GO:0000792">
    <property type="term" value="C:heterochromatin"/>
    <property type="evidence" value="ECO:0007669"/>
    <property type="project" value="UniProtKB-ARBA"/>
</dbReference>
<dbReference type="GO" id="GO:0031507">
    <property type="term" value="P:heterochromatin formation"/>
    <property type="evidence" value="ECO:0007669"/>
    <property type="project" value="InterPro"/>
</dbReference>
<feature type="compositionally biased region" description="Polar residues" evidence="3">
    <location>
        <begin position="242"/>
        <end position="255"/>
    </location>
</feature>
<gene>
    <name evidence="6" type="primary">LOC103718612</name>
</gene>
<proteinExistence type="predicted"/>
<dbReference type="InterPro" id="IPR016197">
    <property type="entry name" value="Chromo-like_dom_sf"/>
</dbReference>
<comment type="subcellular location">
    <subcellularLocation>
        <location evidence="1">Nucleus</location>
    </subcellularLocation>
</comment>
<dbReference type="Gene3D" id="2.40.50.40">
    <property type="match status" value="1"/>
</dbReference>
<keyword evidence="2" id="KW-0539">Nucleus</keyword>
<dbReference type="KEGG" id="pda:103718612"/>
<dbReference type="Pfam" id="PF00385">
    <property type="entry name" value="Chromo"/>
    <property type="match status" value="1"/>
</dbReference>
<feature type="region of interest" description="Disordered" evidence="3">
    <location>
        <begin position="137"/>
        <end position="345"/>
    </location>
</feature>
<organism evidence="5 6">
    <name type="scientific">Phoenix dactylifera</name>
    <name type="common">Date palm</name>
    <dbReference type="NCBI Taxonomy" id="42345"/>
    <lineage>
        <taxon>Eukaryota</taxon>
        <taxon>Viridiplantae</taxon>
        <taxon>Streptophyta</taxon>
        <taxon>Embryophyta</taxon>
        <taxon>Tracheophyta</taxon>
        <taxon>Spermatophyta</taxon>
        <taxon>Magnoliopsida</taxon>
        <taxon>Liliopsida</taxon>
        <taxon>Arecaceae</taxon>
        <taxon>Coryphoideae</taxon>
        <taxon>Phoeniceae</taxon>
        <taxon>Phoenix</taxon>
    </lineage>
</organism>
<dbReference type="CDD" id="cd00024">
    <property type="entry name" value="CD_CSD"/>
    <property type="match status" value="1"/>
</dbReference>
<evidence type="ECO:0000256" key="1">
    <source>
        <dbReference type="ARBA" id="ARBA00004123"/>
    </source>
</evidence>
<dbReference type="SMART" id="SM00300">
    <property type="entry name" value="ChSh"/>
    <property type="match status" value="1"/>
</dbReference>
<feature type="domain" description="Chromo" evidence="4">
    <location>
        <begin position="90"/>
        <end position="149"/>
    </location>
</feature>
<dbReference type="InterPro" id="IPR023779">
    <property type="entry name" value="Chromodomain_CS"/>
</dbReference>
<dbReference type="GO" id="GO:0005634">
    <property type="term" value="C:nucleus"/>
    <property type="evidence" value="ECO:0007669"/>
    <property type="project" value="UniProtKB-SubCell"/>
</dbReference>
<feature type="compositionally biased region" description="Basic and acidic residues" evidence="3">
    <location>
        <begin position="300"/>
        <end position="313"/>
    </location>
</feature>
<evidence type="ECO:0000259" key="4">
    <source>
        <dbReference type="PROSITE" id="PS50013"/>
    </source>
</evidence>
<dbReference type="RefSeq" id="XP_008805740.2">
    <property type="nucleotide sequence ID" value="XM_008807518.3"/>
</dbReference>
<dbReference type="InterPro" id="IPR008251">
    <property type="entry name" value="Chromo_shadow_dom"/>
</dbReference>
<feature type="region of interest" description="Disordered" evidence="3">
    <location>
        <begin position="1"/>
        <end position="88"/>
    </location>
</feature>
<evidence type="ECO:0000256" key="2">
    <source>
        <dbReference type="ARBA" id="ARBA00023242"/>
    </source>
</evidence>
<feature type="compositionally biased region" description="Basic residues" evidence="3">
    <location>
        <begin position="289"/>
        <end position="299"/>
    </location>
</feature>
<dbReference type="InterPro" id="IPR000953">
    <property type="entry name" value="Chromo/chromo_shadow_dom"/>
</dbReference>
<feature type="compositionally biased region" description="Basic residues" evidence="3">
    <location>
        <begin position="143"/>
        <end position="166"/>
    </location>
</feature>
<dbReference type="PANTHER" id="PTHR47240:SF2">
    <property type="entry name" value="CHROMO DOMAIN-CONTAINING PROTEIN LHP1"/>
    <property type="match status" value="1"/>
</dbReference>
<evidence type="ECO:0000256" key="3">
    <source>
        <dbReference type="SAM" id="MobiDB-lite"/>
    </source>
</evidence>
<dbReference type="OrthoDB" id="1918685at2759"/>
<evidence type="ECO:0000313" key="6">
    <source>
        <dbReference type="RefSeq" id="XP_008805740.2"/>
    </source>
</evidence>
<dbReference type="GeneID" id="103718612"/>
<dbReference type="PANTHER" id="PTHR47240">
    <property type="entry name" value="CHROMO DOMAIN-CONTAINING PROTEIN LHP1"/>
    <property type="match status" value="1"/>
</dbReference>
<dbReference type="InterPro" id="IPR017984">
    <property type="entry name" value="Chromo_dom_subgr"/>
</dbReference>
<keyword evidence="5" id="KW-1185">Reference proteome</keyword>
<evidence type="ECO:0000313" key="5">
    <source>
        <dbReference type="Proteomes" id="UP000228380"/>
    </source>
</evidence>
<reference evidence="6" key="2">
    <citation type="submission" date="2025-08" db="UniProtKB">
        <authorList>
            <consortium name="RefSeq"/>
        </authorList>
    </citation>
    <scope>IDENTIFICATION</scope>
    <source>
        <tissue evidence="6">Young leaves</tissue>
    </source>
</reference>
<dbReference type="PROSITE" id="PS50013">
    <property type="entry name" value="CHROMO_2"/>
    <property type="match status" value="1"/>
</dbReference>
<dbReference type="InterPro" id="IPR023780">
    <property type="entry name" value="Chromo_domain"/>
</dbReference>
<sequence>MKIGRKKGDAATSSDGDDGAATEAPPGVAEVGAALAPALEEKASADAGAGAEDEEEEEEEEDEEEGEEGEEEGVLEGGEEEAPKLDEDFYEIEDIRKKRVRKGQVQYLIKWRGWPETANTWEPYDNVKSCADIIEAFEERSRSTRPSRKRRRKHGVSQGVAKKKQQQRSGQTEESPATAAENPRPVSQDKTAAANSTDRAREAEADAVVEEGNGKEYAGAVEANGSPLHGAQDEQKKRGVNGSPSLGEQQGQSISIHLPGGREEDGSTDGFSKVESAQPSQQGNQVTGAKRRKSGCVRRFKQDSRPCDRDEVRNAAARSANGSCGKGEKSGNEDVGSTEDEIGDKNKMDDSAKALFIAKIIKPIRYYATVTDNVQQVSITFKALRSDGKEVLVDDKELKVNNPLLLISFYEQHLRYSPQS</sequence>
<name>A0A8B7CTJ1_PHODC</name>
<dbReference type="InterPro" id="IPR044251">
    <property type="entry name" value="LHP1-like"/>
</dbReference>
<reference evidence="5" key="1">
    <citation type="journal article" date="2019" name="Nat. Commun.">
        <title>Genome-wide association mapping of date palm fruit traits.</title>
        <authorList>
            <person name="Hazzouri K.M."/>
            <person name="Gros-Balthazard M."/>
            <person name="Flowers J.M."/>
            <person name="Copetti D."/>
            <person name="Lemansour A."/>
            <person name="Lebrun M."/>
            <person name="Masmoudi K."/>
            <person name="Ferrand S."/>
            <person name="Dhar M.I."/>
            <person name="Fresquez Z.A."/>
            <person name="Rosas U."/>
            <person name="Zhang J."/>
            <person name="Talag J."/>
            <person name="Lee S."/>
            <person name="Kudrna D."/>
            <person name="Powell R.F."/>
            <person name="Leitch I.J."/>
            <person name="Krueger R.R."/>
            <person name="Wing R.A."/>
            <person name="Amiri K.M.A."/>
            <person name="Purugganan M.D."/>
        </authorList>
    </citation>
    <scope>NUCLEOTIDE SEQUENCE [LARGE SCALE GENOMIC DNA]</scope>
    <source>
        <strain evidence="5">cv. Khalas</strain>
    </source>
</reference>
<dbReference type="SUPFAM" id="SSF54160">
    <property type="entry name" value="Chromo domain-like"/>
    <property type="match status" value="1"/>
</dbReference>
<dbReference type="AlphaFoldDB" id="A0A8B7CTJ1"/>
<feature type="compositionally biased region" description="Polar residues" evidence="3">
    <location>
        <begin position="188"/>
        <end position="197"/>
    </location>
</feature>
<feature type="compositionally biased region" description="Polar residues" evidence="3">
    <location>
        <begin position="275"/>
        <end position="287"/>
    </location>
</feature>
<dbReference type="Proteomes" id="UP000228380">
    <property type="component" value="Chromosome 5"/>
</dbReference>
<feature type="compositionally biased region" description="Acidic residues" evidence="3">
    <location>
        <begin position="51"/>
        <end position="80"/>
    </location>
</feature>
<dbReference type="PROSITE" id="PS00598">
    <property type="entry name" value="CHROMO_1"/>
    <property type="match status" value="1"/>
</dbReference>
<dbReference type="SMART" id="SM00298">
    <property type="entry name" value="CHROMO"/>
    <property type="match status" value="1"/>
</dbReference>
<protein>
    <submittedName>
        <fullName evidence="6">Probable chromo domain-containing protein LHP1</fullName>
    </submittedName>
</protein>
<dbReference type="PRINTS" id="PR00504">
    <property type="entry name" value="CHROMODOMAIN"/>
</dbReference>